<dbReference type="InterPro" id="IPR032867">
    <property type="entry name" value="DYW_dom"/>
</dbReference>
<dbReference type="InterPro" id="IPR046960">
    <property type="entry name" value="PPR_At4g14850-like_plant"/>
</dbReference>
<organism evidence="9 10">
    <name type="scientific">Trema orientale</name>
    <name type="common">Charcoal tree</name>
    <name type="synonym">Celtis orientalis</name>
    <dbReference type="NCBI Taxonomy" id="63057"/>
    <lineage>
        <taxon>Eukaryota</taxon>
        <taxon>Viridiplantae</taxon>
        <taxon>Streptophyta</taxon>
        <taxon>Embryophyta</taxon>
        <taxon>Tracheophyta</taxon>
        <taxon>Spermatophyta</taxon>
        <taxon>Magnoliopsida</taxon>
        <taxon>eudicotyledons</taxon>
        <taxon>Gunneridae</taxon>
        <taxon>Pentapetalae</taxon>
        <taxon>rosids</taxon>
        <taxon>fabids</taxon>
        <taxon>Rosales</taxon>
        <taxon>Cannabaceae</taxon>
        <taxon>Trema</taxon>
    </lineage>
</organism>
<comment type="subcellular location">
    <subcellularLocation>
        <location evidence="1">Plastid</location>
        <location evidence="1">Chloroplast</location>
    </subcellularLocation>
</comment>
<evidence type="ECO:0000256" key="1">
    <source>
        <dbReference type="ARBA" id="ARBA00004229"/>
    </source>
</evidence>
<feature type="repeat" description="PPR" evidence="7">
    <location>
        <begin position="399"/>
        <end position="429"/>
    </location>
</feature>
<comment type="similarity">
    <text evidence="2">Belongs to the PPR family. PCMP-H subfamily.</text>
</comment>
<feature type="repeat" description="PPR" evidence="7">
    <location>
        <begin position="95"/>
        <end position="129"/>
    </location>
</feature>
<evidence type="ECO:0000259" key="8">
    <source>
        <dbReference type="Pfam" id="PF14432"/>
    </source>
</evidence>
<name>A0A2P5CMB1_TREOI</name>
<proteinExistence type="inferred from homology"/>
<keyword evidence="4" id="KW-0934">Plastid</keyword>
<feature type="repeat" description="PPR" evidence="7">
    <location>
        <begin position="328"/>
        <end position="362"/>
    </location>
</feature>
<feature type="repeat" description="PPR" evidence="7">
    <location>
        <begin position="430"/>
        <end position="464"/>
    </location>
</feature>
<comment type="caution">
    <text evidence="9">The sequence shown here is derived from an EMBL/GenBank/DDBJ whole genome shotgun (WGS) entry which is preliminary data.</text>
</comment>
<dbReference type="NCBIfam" id="TIGR00756">
    <property type="entry name" value="PPR"/>
    <property type="match status" value="8"/>
</dbReference>
<dbReference type="GO" id="GO:0031425">
    <property type="term" value="P:chloroplast RNA processing"/>
    <property type="evidence" value="ECO:0007669"/>
    <property type="project" value="UniProtKB-ARBA"/>
</dbReference>
<keyword evidence="5" id="KW-0677">Repeat</keyword>
<dbReference type="FunCoup" id="A0A2P5CMB1">
    <property type="interactions" value="20"/>
</dbReference>
<dbReference type="InterPro" id="IPR046848">
    <property type="entry name" value="E_motif"/>
</dbReference>
<dbReference type="GO" id="GO:0003723">
    <property type="term" value="F:RNA binding"/>
    <property type="evidence" value="ECO:0007669"/>
    <property type="project" value="InterPro"/>
</dbReference>
<dbReference type="GO" id="GO:0009507">
    <property type="term" value="C:chloroplast"/>
    <property type="evidence" value="ECO:0007669"/>
    <property type="project" value="UniProtKB-SubCell"/>
</dbReference>
<dbReference type="FunFam" id="1.25.40.10:FF:001050">
    <property type="entry name" value="Pentatricopeptide repeat-containing protein At2g33760"/>
    <property type="match status" value="1"/>
</dbReference>
<evidence type="ECO:0000256" key="3">
    <source>
        <dbReference type="ARBA" id="ARBA00022528"/>
    </source>
</evidence>
<dbReference type="Pfam" id="PF01535">
    <property type="entry name" value="PPR"/>
    <property type="match status" value="3"/>
</dbReference>
<dbReference type="InterPro" id="IPR002885">
    <property type="entry name" value="PPR_rpt"/>
</dbReference>
<feature type="domain" description="DYW" evidence="8">
    <location>
        <begin position="645"/>
        <end position="737"/>
    </location>
</feature>
<dbReference type="STRING" id="63057.A0A2P5CMB1"/>
<dbReference type="GO" id="GO:0008270">
    <property type="term" value="F:zinc ion binding"/>
    <property type="evidence" value="ECO:0007669"/>
    <property type="project" value="InterPro"/>
</dbReference>
<protein>
    <submittedName>
        <fullName evidence="9">DYW domain containing protein</fullName>
    </submittedName>
</protein>
<evidence type="ECO:0000256" key="4">
    <source>
        <dbReference type="ARBA" id="ARBA00022640"/>
    </source>
</evidence>
<dbReference type="Gene3D" id="1.25.40.10">
    <property type="entry name" value="Tetratricopeptide repeat domain"/>
    <property type="match status" value="5"/>
</dbReference>
<evidence type="ECO:0000313" key="10">
    <source>
        <dbReference type="Proteomes" id="UP000237000"/>
    </source>
</evidence>
<dbReference type="Pfam" id="PF20431">
    <property type="entry name" value="E_motif"/>
    <property type="match status" value="1"/>
</dbReference>
<accession>A0A2P5CMB1</accession>
<sequence length="737" mass="82151">MAFISSSSLPISPSNFCVLPSSDPPYKLLESHPSLKLLSQCNNIQSLKQVHTHIIKNGLHNTQFALSKLVEFCAVSPSGDISYAISVLEAIEEPNQFIWNTIIRGLSLSSDPALAILFYVRMISSGVEPNSYTFPVLLKSCAKMADTHEGKQLHGQVLKLGLDSDVFVNSSLINMYAQNCELDIARLIFDKSSVRNEVSFTALITGYANRGCMEEARCLFDEIPVRDVVAWNAVISGYGQSGQFEEALAFFQEMLKANVRPNDSTMVSVLSACAQSGSLELGNWVRSWVEGHGLGSNLRVVNALIDMYSKCEKLDEARDLFDGLKQRNVVSWNVMIGGYTQMSNYKEALALFRLMLRSDIAPNDVTLLGVLPACAHLGALDLGKWIHAYIDKNFRILTNNYLWTCLVDMYAKCGNIEAAKQVFDGMKVRSLASWNVMISGFATHGHADMAFQLFLQMANEGFNPDDITFVGVLSACNHAGLLDIGREYFRSMSHDYNISPKLQHYGIMIDLLGQAGLFDEAESLIRNMEMKPDGAIWGSLLGACKVHKRVELGEFVAERLFKLEPENPGAYVLLSNIYAGAGRWDDVARIRTRLHDKGMKKVPGCTSIQVDNVVHQFLVGEKVHPLSKEIYKMLDEMDRLLDMAGFQPDTSEVLYDMDEELKEGALSHHSEKLAIAFGLISTKPGTTIRIVKNLRVCGNCHSATKLISKIFNREIIARDRNRFHHFKDGSCSCNDYW</sequence>
<dbReference type="InterPro" id="IPR011990">
    <property type="entry name" value="TPR-like_helical_dom_sf"/>
</dbReference>
<dbReference type="EMBL" id="JXTC01000350">
    <property type="protein sequence ID" value="PON62145.1"/>
    <property type="molecule type" value="Genomic_DNA"/>
</dbReference>
<feature type="repeat" description="PPR" evidence="7">
    <location>
        <begin position="196"/>
        <end position="226"/>
    </location>
</feature>
<dbReference type="Proteomes" id="UP000237000">
    <property type="component" value="Unassembled WGS sequence"/>
</dbReference>
<dbReference type="InParanoid" id="A0A2P5CMB1"/>
<dbReference type="Pfam" id="PF14432">
    <property type="entry name" value="DYW_deaminase"/>
    <property type="match status" value="1"/>
</dbReference>
<dbReference type="FunFam" id="1.25.40.10:FF:000333">
    <property type="entry name" value="Pentatricopeptide repeat-containing protein"/>
    <property type="match status" value="1"/>
</dbReference>
<dbReference type="GO" id="GO:0009451">
    <property type="term" value="P:RNA modification"/>
    <property type="evidence" value="ECO:0007669"/>
    <property type="project" value="InterPro"/>
</dbReference>
<feature type="repeat" description="PPR" evidence="7">
    <location>
        <begin position="297"/>
        <end position="327"/>
    </location>
</feature>
<dbReference type="FunFam" id="1.25.40.10:FF:000395">
    <property type="entry name" value="Pentatricopeptide repeat-containing protein chloroplastic"/>
    <property type="match status" value="1"/>
</dbReference>
<dbReference type="FunFam" id="1.25.40.10:FF:000231">
    <property type="entry name" value="Pentatricopeptide repeat-containing protein chloroplastic"/>
    <property type="match status" value="1"/>
</dbReference>
<dbReference type="PANTHER" id="PTHR47926:SF537">
    <property type="entry name" value="PENTACOTRIPEPTIDE-REPEAT REGION OF PRORP DOMAIN-CONTAINING PROTEIN"/>
    <property type="match status" value="1"/>
</dbReference>
<keyword evidence="3" id="KW-0150">Chloroplast</keyword>
<evidence type="ECO:0000256" key="5">
    <source>
        <dbReference type="ARBA" id="ARBA00022737"/>
    </source>
</evidence>
<evidence type="ECO:0000256" key="7">
    <source>
        <dbReference type="PROSITE-ProRule" id="PRU00708"/>
    </source>
</evidence>
<dbReference type="FunFam" id="1.25.40.10:FF:000470">
    <property type="entry name" value="Pentatricopeptide repeat-containing protein At5g66520"/>
    <property type="match status" value="1"/>
</dbReference>
<dbReference type="PANTHER" id="PTHR47926">
    <property type="entry name" value="PENTATRICOPEPTIDE REPEAT-CONTAINING PROTEIN"/>
    <property type="match status" value="1"/>
</dbReference>
<dbReference type="Pfam" id="PF13041">
    <property type="entry name" value="PPR_2"/>
    <property type="match status" value="4"/>
</dbReference>
<feature type="repeat" description="PPR" evidence="7">
    <location>
        <begin position="227"/>
        <end position="261"/>
    </location>
</feature>
<dbReference type="AlphaFoldDB" id="A0A2P5CMB1"/>
<evidence type="ECO:0000313" key="9">
    <source>
        <dbReference type="EMBL" id="PON62145.1"/>
    </source>
</evidence>
<dbReference type="OrthoDB" id="185373at2759"/>
<evidence type="ECO:0000256" key="6">
    <source>
        <dbReference type="ARBA" id="ARBA00022946"/>
    </source>
</evidence>
<dbReference type="SUPFAM" id="SSF48452">
    <property type="entry name" value="TPR-like"/>
    <property type="match status" value="1"/>
</dbReference>
<keyword evidence="10" id="KW-1185">Reference proteome</keyword>
<keyword evidence="6" id="KW-0809">Transit peptide</keyword>
<evidence type="ECO:0000256" key="2">
    <source>
        <dbReference type="ARBA" id="ARBA00006643"/>
    </source>
</evidence>
<dbReference type="PROSITE" id="PS51375">
    <property type="entry name" value="PPR"/>
    <property type="match status" value="7"/>
</dbReference>
<reference evidence="10" key="1">
    <citation type="submission" date="2016-06" db="EMBL/GenBank/DDBJ databases">
        <title>Parallel loss of symbiosis genes in relatives of nitrogen-fixing non-legume Parasponia.</title>
        <authorList>
            <person name="Van Velzen R."/>
            <person name="Holmer R."/>
            <person name="Bu F."/>
            <person name="Rutten L."/>
            <person name="Van Zeijl A."/>
            <person name="Liu W."/>
            <person name="Santuari L."/>
            <person name="Cao Q."/>
            <person name="Sharma T."/>
            <person name="Shen D."/>
            <person name="Roswanjaya Y."/>
            <person name="Wardhani T."/>
            <person name="Kalhor M.S."/>
            <person name="Jansen J."/>
            <person name="Van den Hoogen J."/>
            <person name="Gungor B."/>
            <person name="Hartog M."/>
            <person name="Hontelez J."/>
            <person name="Verver J."/>
            <person name="Yang W.-C."/>
            <person name="Schijlen E."/>
            <person name="Repin R."/>
            <person name="Schilthuizen M."/>
            <person name="Schranz E."/>
            <person name="Heidstra R."/>
            <person name="Miyata K."/>
            <person name="Fedorova E."/>
            <person name="Kohlen W."/>
            <person name="Bisseling T."/>
            <person name="Smit S."/>
            <person name="Geurts R."/>
        </authorList>
    </citation>
    <scope>NUCLEOTIDE SEQUENCE [LARGE SCALE GENOMIC DNA]</scope>
    <source>
        <strain evidence="10">cv. RG33-2</strain>
    </source>
</reference>
<gene>
    <name evidence="9" type="ORF">TorRG33x02_280290</name>
</gene>